<organism evidence="1 2">
    <name type="scientific">Staurois parvus</name>
    <dbReference type="NCBI Taxonomy" id="386267"/>
    <lineage>
        <taxon>Eukaryota</taxon>
        <taxon>Metazoa</taxon>
        <taxon>Chordata</taxon>
        <taxon>Craniata</taxon>
        <taxon>Vertebrata</taxon>
        <taxon>Euteleostomi</taxon>
        <taxon>Amphibia</taxon>
        <taxon>Batrachia</taxon>
        <taxon>Anura</taxon>
        <taxon>Neobatrachia</taxon>
        <taxon>Ranoidea</taxon>
        <taxon>Ranidae</taxon>
        <taxon>Staurois</taxon>
    </lineage>
</organism>
<dbReference type="Proteomes" id="UP001162483">
    <property type="component" value="Unassembled WGS sequence"/>
</dbReference>
<proteinExistence type="predicted"/>
<keyword evidence="2" id="KW-1185">Reference proteome</keyword>
<comment type="caution">
    <text evidence="1">The sequence shown here is derived from an EMBL/GenBank/DDBJ whole genome shotgun (WGS) entry which is preliminary data.</text>
</comment>
<reference evidence="1" key="1">
    <citation type="submission" date="2023-05" db="EMBL/GenBank/DDBJ databases">
        <authorList>
            <person name="Stuckert A."/>
        </authorList>
    </citation>
    <scope>NUCLEOTIDE SEQUENCE</scope>
</reference>
<accession>A0ABN9DGT4</accession>
<dbReference type="EMBL" id="CATNWA010014339">
    <property type="protein sequence ID" value="CAI9570663.1"/>
    <property type="molecule type" value="Genomic_DNA"/>
</dbReference>
<name>A0ABN9DGT4_9NEOB</name>
<evidence type="ECO:0000313" key="2">
    <source>
        <dbReference type="Proteomes" id="UP001162483"/>
    </source>
</evidence>
<protein>
    <submittedName>
        <fullName evidence="1">Uncharacterized protein</fullName>
    </submittedName>
</protein>
<sequence>MLLFCSAPAWVYHELYYKNKNFLNKNIEIEKHVANAKNSQIQLYLFSSL</sequence>
<feature type="non-terminal residue" evidence="1">
    <location>
        <position position="49"/>
    </location>
</feature>
<evidence type="ECO:0000313" key="1">
    <source>
        <dbReference type="EMBL" id="CAI9570663.1"/>
    </source>
</evidence>
<gene>
    <name evidence="1" type="ORF">SPARVUS_LOCUS7128613</name>
</gene>